<feature type="compositionally biased region" description="Gly residues" evidence="1">
    <location>
        <begin position="289"/>
        <end position="304"/>
    </location>
</feature>
<organism evidence="2 3">
    <name type="scientific">Panicum virgatum</name>
    <name type="common">Blackwell switchgrass</name>
    <dbReference type="NCBI Taxonomy" id="38727"/>
    <lineage>
        <taxon>Eukaryota</taxon>
        <taxon>Viridiplantae</taxon>
        <taxon>Streptophyta</taxon>
        <taxon>Embryophyta</taxon>
        <taxon>Tracheophyta</taxon>
        <taxon>Spermatophyta</taxon>
        <taxon>Magnoliopsida</taxon>
        <taxon>Liliopsida</taxon>
        <taxon>Poales</taxon>
        <taxon>Poaceae</taxon>
        <taxon>PACMAD clade</taxon>
        <taxon>Panicoideae</taxon>
        <taxon>Panicodae</taxon>
        <taxon>Paniceae</taxon>
        <taxon>Panicinae</taxon>
        <taxon>Panicum</taxon>
        <taxon>Panicum sect. Hiantes</taxon>
    </lineage>
</organism>
<dbReference type="AlphaFoldDB" id="A0A8T0N9E2"/>
<gene>
    <name evidence="2" type="ORF">PVAP13_9KG308038</name>
</gene>
<dbReference type="Proteomes" id="UP000823388">
    <property type="component" value="Chromosome 9K"/>
</dbReference>
<reference evidence="2" key="1">
    <citation type="submission" date="2020-05" db="EMBL/GenBank/DDBJ databases">
        <title>WGS assembly of Panicum virgatum.</title>
        <authorList>
            <person name="Lovell J.T."/>
            <person name="Jenkins J."/>
            <person name="Shu S."/>
            <person name="Juenger T.E."/>
            <person name="Schmutz J."/>
        </authorList>
    </citation>
    <scope>NUCLEOTIDE SEQUENCE</scope>
    <source>
        <strain evidence="2">AP13</strain>
    </source>
</reference>
<evidence type="ECO:0000313" key="2">
    <source>
        <dbReference type="EMBL" id="KAG2545565.1"/>
    </source>
</evidence>
<comment type="caution">
    <text evidence="2">The sequence shown here is derived from an EMBL/GenBank/DDBJ whole genome shotgun (WGS) entry which is preliminary data.</text>
</comment>
<accession>A0A8T0N9E2</accession>
<feature type="region of interest" description="Disordered" evidence="1">
    <location>
        <begin position="270"/>
        <end position="320"/>
    </location>
</feature>
<proteinExistence type="predicted"/>
<feature type="compositionally biased region" description="Basic and acidic residues" evidence="1">
    <location>
        <begin position="182"/>
        <end position="191"/>
    </location>
</feature>
<evidence type="ECO:0000256" key="1">
    <source>
        <dbReference type="SAM" id="MobiDB-lite"/>
    </source>
</evidence>
<keyword evidence="3" id="KW-1185">Reference proteome</keyword>
<feature type="compositionally biased region" description="Basic residues" evidence="1">
    <location>
        <begin position="305"/>
        <end position="314"/>
    </location>
</feature>
<protein>
    <submittedName>
        <fullName evidence="2">Uncharacterized protein</fullName>
    </submittedName>
</protein>
<sequence>MHGSRARGVASNAVVRRGALARETRLAAGVERAVAAAASGGDDLDGEEELGVEVGARRSLEAEAAALNGYIANFAGGVDEGTNRLSAKLRGCGRGEWKSRGGSGWLLREGRAATGGRPAGEGVRPLLRAPCPVLQAGGSSSARACVARRAVAAGSVQRRAVAAGSARGGHADGSSSSFGCRQSRDEGDKHTPPAALASRAGRIWRQRAVTRRPDLGPAAGERQQRRARTRQGSAGGGALRRRRPFLGRWMAQSDRRFFFGHRLKALLLPHAPVGGGGEPGEGERRQRARGGGGGGRRGVVGGGSGRRRPRRRPGWWRAAV</sequence>
<dbReference type="EMBL" id="CM029053">
    <property type="protein sequence ID" value="KAG2545565.1"/>
    <property type="molecule type" value="Genomic_DNA"/>
</dbReference>
<name>A0A8T0N9E2_PANVG</name>
<feature type="region of interest" description="Disordered" evidence="1">
    <location>
        <begin position="164"/>
        <end position="240"/>
    </location>
</feature>
<evidence type="ECO:0000313" key="3">
    <source>
        <dbReference type="Proteomes" id="UP000823388"/>
    </source>
</evidence>